<feature type="domain" description="HTH marR-type" evidence="4">
    <location>
        <begin position="20"/>
        <end position="155"/>
    </location>
</feature>
<keyword evidence="1" id="KW-0805">Transcription regulation</keyword>
<dbReference type="RefSeq" id="WP_311158830.1">
    <property type="nucleotide sequence ID" value="NZ_JAVQLW010000001.1"/>
</dbReference>
<evidence type="ECO:0000259" key="4">
    <source>
        <dbReference type="PROSITE" id="PS50995"/>
    </source>
</evidence>
<keyword evidence="3" id="KW-0804">Transcription</keyword>
<organism evidence="5 6">
    <name type="scientific">Paracoccus aurantius</name>
    <dbReference type="NCBI Taxonomy" id="3073814"/>
    <lineage>
        <taxon>Bacteria</taxon>
        <taxon>Pseudomonadati</taxon>
        <taxon>Pseudomonadota</taxon>
        <taxon>Alphaproteobacteria</taxon>
        <taxon>Rhodobacterales</taxon>
        <taxon>Paracoccaceae</taxon>
        <taxon>Paracoccus</taxon>
    </lineage>
</organism>
<evidence type="ECO:0000256" key="1">
    <source>
        <dbReference type="ARBA" id="ARBA00023015"/>
    </source>
</evidence>
<keyword evidence="2" id="KW-0238">DNA-binding</keyword>
<dbReference type="PROSITE" id="PS50995">
    <property type="entry name" value="HTH_MARR_2"/>
    <property type="match status" value="1"/>
</dbReference>
<comment type="caution">
    <text evidence="5">The sequence shown here is derived from an EMBL/GenBank/DDBJ whole genome shotgun (WGS) entry which is preliminary data.</text>
</comment>
<dbReference type="InterPro" id="IPR039422">
    <property type="entry name" value="MarR/SlyA-like"/>
</dbReference>
<dbReference type="PROSITE" id="PS01117">
    <property type="entry name" value="HTH_MARR_1"/>
    <property type="match status" value="1"/>
</dbReference>
<dbReference type="Pfam" id="PF12802">
    <property type="entry name" value="MarR_2"/>
    <property type="match status" value="1"/>
</dbReference>
<dbReference type="InterPro" id="IPR023187">
    <property type="entry name" value="Tscrpt_reg_MarR-type_CS"/>
</dbReference>
<reference evidence="6" key="1">
    <citation type="submission" date="2023-07" db="EMBL/GenBank/DDBJ databases">
        <title>Paracoccus sp. MBLB3053 whole genome sequence.</title>
        <authorList>
            <person name="Hwang C.Y."/>
            <person name="Cho E.-S."/>
            <person name="Seo M.-J."/>
        </authorList>
    </citation>
    <scope>NUCLEOTIDE SEQUENCE [LARGE SCALE GENOMIC DNA]</scope>
    <source>
        <strain evidence="6">MBLB3053</strain>
    </source>
</reference>
<dbReference type="PANTHER" id="PTHR33164:SF44">
    <property type="entry name" value="TRANSCRIPTIONAL REGULATORY PROTEIN"/>
    <property type="match status" value="1"/>
</dbReference>
<dbReference type="Proteomes" id="UP001269144">
    <property type="component" value="Unassembled WGS sequence"/>
</dbReference>
<dbReference type="PANTHER" id="PTHR33164">
    <property type="entry name" value="TRANSCRIPTIONAL REGULATOR, MARR FAMILY"/>
    <property type="match status" value="1"/>
</dbReference>
<keyword evidence="6" id="KW-1185">Reference proteome</keyword>
<sequence>MQNKVGIAPVGGENLLFLTDEQLRRGIEAMFFAYRAFTADPDLILADMDYGRAHHRALHFIHREPGLTVTALLDVLGVTKQSLNRVLRTLIEDGLVESRVGHRDRRERQLFLSEKGASLERRLSETQRARMRAAYRAAGPQAVAGFRLVLEAMMDRDTLRQFNALKDLSDPK</sequence>
<dbReference type="InterPro" id="IPR036388">
    <property type="entry name" value="WH-like_DNA-bd_sf"/>
</dbReference>
<evidence type="ECO:0000256" key="3">
    <source>
        <dbReference type="ARBA" id="ARBA00023163"/>
    </source>
</evidence>
<accession>A0ABU2HNN3</accession>
<dbReference type="Gene3D" id="1.10.10.10">
    <property type="entry name" value="Winged helix-like DNA-binding domain superfamily/Winged helix DNA-binding domain"/>
    <property type="match status" value="1"/>
</dbReference>
<dbReference type="InterPro" id="IPR000835">
    <property type="entry name" value="HTH_MarR-typ"/>
</dbReference>
<evidence type="ECO:0000256" key="2">
    <source>
        <dbReference type="ARBA" id="ARBA00023125"/>
    </source>
</evidence>
<proteinExistence type="predicted"/>
<dbReference type="SUPFAM" id="SSF46785">
    <property type="entry name" value="Winged helix' DNA-binding domain"/>
    <property type="match status" value="1"/>
</dbReference>
<dbReference type="SMART" id="SM00347">
    <property type="entry name" value="HTH_MARR"/>
    <property type="match status" value="1"/>
</dbReference>
<protein>
    <submittedName>
        <fullName evidence="5">MarR family transcriptional regulator</fullName>
    </submittedName>
</protein>
<dbReference type="EMBL" id="JAVQLW010000001">
    <property type="protein sequence ID" value="MDS9466641.1"/>
    <property type="molecule type" value="Genomic_DNA"/>
</dbReference>
<evidence type="ECO:0000313" key="6">
    <source>
        <dbReference type="Proteomes" id="UP001269144"/>
    </source>
</evidence>
<dbReference type="InterPro" id="IPR036390">
    <property type="entry name" value="WH_DNA-bd_sf"/>
</dbReference>
<name>A0ABU2HNN3_9RHOB</name>
<evidence type="ECO:0000313" key="5">
    <source>
        <dbReference type="EMBL" id="MDS9466641.1"/>
    </source>
</evidence>
<gene>
    <name evidence="5" type="ORF">RGQ15_03480</name>
</gene>